<dbReference type="AlphaFoldDB" id="A0A931LWW4"/>
<proteinExistence type="predicted"/>
<comment type="caution">
    <text evidence="1">The sequence shown here is derived from an EMBL/GenBank/DDBJ whole genome shotgun (WGS) entry which is preliminary data.</text>
</comment>
<dbReference type="Proteomes" id="UP000727962">
    <property type="component" value="Unassembled WGS sequence"/>
</dbReference>
<evidence type="ECO:0000313" key="2">
    <source>
        <dbReference type="Proteomes" id="UP000727962"/>
    </source>
</evidence>
<name>A0A931LWW4_FIMGI</name>
<gene>
    <name evidence="1" type="ORF">HYR64_04440</name>
</gene>
<dbReference type="EMBL" id="JACOSL010000028">
    <property type="protein sequence ID" value="MBI1756340.1"/>
    <property type="molecule type" value="Genomic_DNA"/>
</dbReference>
<evidence type="ECO:0000313" key="1">
    <source>
        <dbReference type="EMBL" id="MBI1756340.1"/>
    </source>
</evidence>
<protein>
    <submittedName>
        <fullName evidence="1">Uncharacterized protein</fullName>
    </submittedName>
</protein>
<sequence>MIPDLVIGARDTLTDVAFKVCTALSRGHLTAVLSGGGAATVWSEGAYQSGDLDFIVEFMAGTVDLEQPMTQLGYDRQGRHYVHRRNQFIVEFPDDQILIGSESVTEYDSLTKGVLKLHILTPTDCVRDRLCSFFWYTDISALQAAVLVASKQVVDIRLVEDWAALEGESAKFAEFMRAFTRNA</sequence>
<organism evidence="1 2">
    <name type="scientific">Fimbriimonas ginsengisoli</name>
    <dbReference type="NCBI Taxonomy" id="1005039"/>
    <lineage>
        <taxon>Bacteria</taxon>
        <taxon>Bacillati</taxon>
        <taxon>Armatimonadota</taxon>
        <taxon>Fimbriimonadia</taxon>
        <taxon>Fimbriimonadales</taxon>
        <taxon>Fimbriimonadaceae</taxon>
        <taxon>Fimbriimonas</taxon>
    </lineage>
</organism>
<reference evidence="1" key="1">
    <citation type="submission" date="2020-07" db="EMBL/GenBank/DDBJ databases">
        <title>Huge and variable diversity of episymbiotic CPR bacteria and DPANN archaea in groundwater ecosystems.</title>
        <authorList>
            <person name="He C.Y."/>
            <person name="Keren R."/>
            <person name="Whittaker M."/>
            <person name="Farag I.F."/>
            <person name="Doudna J."/>
            <person name="Cate J.H.D."/>
            <person name="Banfield J.F."/>
        </authorList>
    </citation>
    <scope>NUCLEOTIDE SEQUENCE</scope>
    <source>
        <strain evidence="1">NC_groundwater_17_Pr7_B-0.1um_64_12</strain>
    </source>
</reference>
<accession>A0A931LWW4</accession>